<evidence type="ECO:0000313" key="1">
    <source>
        <dbReference type="EMBL" id="SVE52316.1"/>
    </source>
</evidence>
<proteinExistence type="predicted"/>
<dbReference type="AlphaFoldDB" id="A0A383E682"/>
<protein>
    <submittedName>
        <fullName evidence="1">Uncharacterized protein</fullName>
    </submittedName>
</protein>
<feature type="non-terminal residue" evidence="1">
    <location>
        <position position="1"/>
    </location>
</feature>
<organism evidence="1">
    <name type="scientific">marine metagenome</name>
    <dbReference type="NCBI Taxonomy" id="408172"/>
    <lineage>
        <taxon>unclassified sequences</taxon>
        <taxon>metagenomes</taxon>
        <taxon>ecological metagenomes</taxon>
    </lineage>
</organism>
<sequence>VSLFVIEKTHKNKEFELIPIYYQVDTKNKF</sequence>
<dbReference type="EMBL" id="UINC01223216">
    <property type="protein sequence ID" value="SVE52316.1"/>
    <property type="molecule type" value="Genomic_DNA"/>
</dbReference>
<accession>A0A383E682</accession>
<name>A0A383E682_9ZZZZ</name>
<reference evidence="1" key="1">
    <citation type="submission" date="2018-05" db="EMBL/GenBank/DDBJ databases">
        <authorList>
            <person name="Lanie J.A."/>
            <person name="Ng W.-L."/>
            <person name="Kazmierczak K.M."/>
            <person name="Andrzejewski T.M."/>
            <person name="Davidsen T.M."/>
            <person name="Wayne K.J."/>
            <person name="Tettelin H."/>
            <person name="Glass J.I."/>
            <person name="Rusch D."/>
            <person name="Podicherti R."/>
            <person name="Tsui H.-C.T."/>
            <person name="Winkler M.E."/>
        </authorList>
    </citation>
    <scope>NUCLEOTIDE SEQUENCE</scope>
</reference>
<gene>
    <name evidence="1" type="ORF">METZ01_LOCUS505170</name>
</gene>
<feature type="non-terminal residue" evidence="1">
    <location>
        <position position="30"/>
    </location>
</feature>